<evidence type="ECO:0000256" key="3">
    <source>
        <dbReference type="ARBA" id="ARBA00023098"/>
    </source>
</evidence>
<dbReference type="PANTHER" id="PTHR14226:SF78">
    <property type="entry name" value="SLR0060 PROTEIN"/>
    <property type="match status" value="1"/>
</dbReference>
<evidence type="ECO:0000259" key="4">
    <source>
        <dbReference type="Pfam" id="PF01734"/>
    </source>
</evidence>
<dbReference type="PANTHER" id="PTHR14226">
    <property type="entry name" value="NEUROPATHY TARGET ESTERASE/SWISS CHEESE D.MELANOGASTER"/>
    <property type="match status" value="1"/>
</dbReference>
<gene>
    <name evidence="5" type="ORF">BLA23254_03641</name>
</gene>
<protein>
    <recommendedName>
        <fullName evidence="4">PNPLA domain-containing protein</fullName>
    </recommendedName>
</protein>
<keyword evidence="3" id="KW-0443">Lipid metabolism</keyword>
<dbReference type="AlphaFoldDB" id="A0A6P2MAU7"/>
<dbReference type="Gene3D" id="3.40.1090.10">
    <property type="entry name" value="Cytosolic phospholipase A2 catalytic domain"/>
    <property type="match status" value="2"/>
</dbReference>
<dbReference type="GO" id="GO:0016787">
    <property type="term" value="F:hydrolase activity"/>
    <property type="evidence" value="ECO:0007669"/>
    <property type="project" value="UniProtKB-KW"/>
</dbReference>
<dbReference type="SUPFAM" id="SSF52151">
    <property type="entry name" value="FabD/lysophospholipase-like"/>
    <property type="match status" value="1"/>
</dbReference>
<sequence length="365" mass="40462">MNSSSVAPDQLEIALALSGGGARAMAFHLGVLRYLAEQGVLERVSRVSTVSGGSLLVGLIFSQCNMNWPSSASFNEQVYEPLRMQMSRRSLVFDAICKLAFPQNWRYILSRANLIAKSLSGWGVTHCLKDLPVRPEWSINGTTAETGRRFRFKRDSIGDWKSGYAYGGEFALASAMAVSAAFPGLIGPLSIKTRPFSWMRRKEWGASKPAEPVTLPFRNLHLYDGGVYDNLGLEPYFDVGKQQSKIDGTVIYVSDAGAPLTDWQASFFSLFRAKRLADIMSEQSRTLRVRSFVNYLERSSNAGAYTYIARKIQGGGQENAKLARSFPTNLSRMKVEDFDAIAGHGYALAQDIERQYGLLTSLKRC</sequence>
<evidence type="ECO:0000313" key="5">
    <source>
        <dbReference type="EMBL" id="VWB77427.1"/>
    </source>
</evidence>
<keyword evidence="2" id="KW-0442">Lipid degradation</keyword>
<dbReference type="GO" id="GO:0016042">
    <property type="term" value="P:lipid catabolic process"/>
    <property type="evidence" value="ECO:0007669"/>
    <property type="project" value="UniProtKB-KW"/>
</dbReference>
<organism evidence="5 6">
    <name type="scientific">Burkholderia lata (strain ATCC 17760 / DSM 23089 / LMG 22485 / NCIMB 9086 / R18194 / 383)</name>
    <dbReference type="NCBI Taxonomy" id="482957"/>
    <lineage>
        <taxon>Bacteria</taxon>
        <taxon>Pseudomonadati</taxon>
        <taxon>Pseudomonadota</taxon>
        <taxon>Betaproteobacteria</taxon>
        <taxon>Burkholderiales</taxon>
        <taxon>Burkholderiaceae</taxon>
        <taxon>Burkholderia</taxon>
        <taxon>Burkholderia cepacia complex</taxon>
    </lineage>
</organism>
<evidence type="ECO:0000256" key="2">
    <source>
        <dbReference type="ARBA" id="ARBA00022963"/>
    </source>
</evidence>
<accession>A0A6P2MAU7</accession>
<dbReference type="InterPro" id="IPR016035">
    <property type="entry name" value="Acyl_Trfase/lysoPLipase"/>
</dbReference>
<dbReference type="InterPro" id="IPR050301">
    <property type="entry name" value="NTE"/>
</dbReference>
<dbReference type="Proteomes" id="UP000494218">
    <property type="component" value="Unassembled WGS sequence"/>
</dbReference>
<name>A0A6P2MAU7_BURL3</name>
<evidence type="ECO:0000313" key="6">
    <source>
        <dbReference type="Proteomes" id="UP000494218"/>
    </source>
</evidence>
<dbReference type="Pfam" id="PF01734">
    <property type="entry name" value="Patatin"/>
    <property type="match status" value="1"/>
</dbReference>
<dbReference type="EMBL" id="CABVPW010000016">
    <property type="protein sequence ID" value="VWB77427.1"/>
    <property type="molecule type" value="Genomic_DNA"/>
</dbReference>
<evidence type="ECO:0000256" key="1">
    <source>
        <dbReference type="ARBA" id="ARBA00022801"/>
    </source>
</evidence>
<feature type="domain" description="PNPLA" evidence="4">
    <location>
        <begin position="15"/>
        <end position="234"/>
    </location>
</feature>
<keyword evidence="1" id="KW-0378">Hydrolase</keyword>
<dbReference type="RefSeq" id="WP_175032469.1">
    <property type="nucleotide sequence ID" value="NZ_CABVPW010000016.1"/>
</dbReference>
<dbReference type="InterPro" id="IPR002641">
    <property type="entry name" value="PNPLA_dom"/>
</dbReference>
<reference evidence="5 6" key="1">
    <citation type="submission" date="2019-09" db="EMBL/GenBank/DDBJ databases">
        <authorList>
            <person name="Depoorter E."/>
        </authorList>
    </citation>
    <scope>NUCLEOTIDE SEQUENCE [LARGE SCALE GENOMIC DNA]</scope>
    <source>
        <strain evidence="5">LMG 23254</strain>
    </source>
</reference>
<proteinExistence type="predicted"/>